<evidence type="ECO:0000313" key="3">
    <source>
        <dbReference type="Proteomes" id="UP000008190"/>
    </source>
</evidence>
<keyword evidence="3" id="KW-1185">Reference proteome</keyword>
<dbReference type="EMBL" id="FO082843">
    <property type="protein sequence ID" value="CCF61729.1"/>
    <property type="molecule type" value="Genomic_DNA"/>
</dbReference>
<proteinExistence type="predicted"/>
<name>H6R0V5_NOCCG</name>
<sequence>MDADGDGIPDNDKDGDGKPDEDKGLDLAGKQVKLEMGPDGQMKMVVTEPDGTTTDYKVELNEQGMPVVVGEENKTDGEKPEGEEGESSEETPGQSGSMPRGVPGGGKREEDGEHKPQDYPQPEGEGIDPGFVPEPVPVPEQVPPAQPVPAEPVPPQPFDTGAELSEAGPL</sequence>
<feature type="compositionally biased region" description="Basic and acidic residues" evidence="1">
    <location>
        <begin position="106"/>
        <end position="117"/>
    </location>
</feature>
<feature type="compositionally biased region" description="Basic and acidic residues" evidence="1">
    <location>
        <begin position="71"/>
        <end position="82"/>
    </location>
</feature>
<dbReference type="Proteomes" id="UP000008190">
    <property type="component" value="Chromosome"/>
</dbReference>
<dbReference type="STRING" id="1127134.NOCYR_0918"/>
<dbReference type="AlphaFoldDB" id="H6R0V5"/>
<feature type="region of interest" description="Disordered" evidence="1">
    <location>
        <begin position="1"/>
        <end position="170"/>
    </location>
</feature>
<evidence type="ECO:0000256" key="1">
    <source>
        <dbReference type="SAM" id="MobiDB-lite"/>
    </source>
</evidence>
<evidence type="ECO:0000313" key="2">
    <source>
        <dbReference type="EMBL" id="CCF61729.1"/>
    </source>
</evidence>
<feature type="compositionally biased region" description="Basic and acidic residues" evidence="1">
    <location>
        <begin position="10"/>
        <end position="25"/>
    </location>
</feature>
<dbReference type="KEGG" id="ncy:NOCYR_0918"/>
<gene>
    <name evidence="2" type="ordered locus">NOCYR_0918</name>
</gene>
<feature type="compositionally biased region" description="Pro residues" evidence="1">
    <location>
        <begin position="132"/>
        <end position="157"/>
    </location>
</feature>
<protein>
    <submittedName>
        <fullName evidence="2">Uncharacterized protein</fullName>
    </submittedName>
</protein>
<dbReference type="HOGENOM" id="CLU_1569093_0_0_11"/>
<accession>H6R0V5</accession>
<reference evidence="2 3" key="1">
    <citation type="journal article" date="2012" name="J. Bacteriol.">
        <title>Genome sequence of the human- and animal-pathogenic strain Nocardia cyriacigeorgica GUH-2.</title>
        <authorList>
            <person name="Zoropogui A."/>
            <person name="Pujic P."/>
            <person name="Normand P."/>
            <person name="Barbe V."/>
            <person name="Beaman B."/>
            <person name="Beaman L."/>
            <person name="Boiron P."/>
            <person name="Colinon C."/>
            <person name="Deredjian A."/>
            <person name="Graindorge A."/>
            <person name="Mangenot S."/>
            <person name="Nazaret S."/>
            <person name="Neto M."/>
            <person name="Petit S."/>
            <person name="Roche D."/>
            <person name="Vallenet D."/>
            <person name="Rodriguez-Nava V."/>
            <person name="Richard Y."/>
            <person name="Cournoyer B."/>
            <person name="Blaha D."/>
        </authorList>
    </citation>
    <scope>NUCLEOTIDE SEQUENCE [LARGE SCALE GENOMIC DNA]</scope>
    <source>
        <strain evidence="2 3">GUH-2</strain>
    </source>
</reference>
<organism evidence="2 3">
    <name type="scientific">Nocardia cyriacigeorgica (strain GUH-2)</name>
    <dbReference type="NCBI Taxonomy" id="1127134"/>
    <lineage>
        <taxon>Bacteria</taxon>
        <taxon>Bacillati</taxon>
        <taxon>Actinomycetota</taxon>
        <taxon>Actinomycetes</taxon>
        <taxon>Mycobacteriales</taxon>
        <taxon>Nocardiaceae</taxon>
        <taxon>Nocardia</taxon>
    </lineage>
</organism>